<dbReference type="EMBL" id="CP036262">
    <property type="protein sequence ID" value="QDS96674.1"/>
    <property type="molecule type" value="Genomic_DNA"/>
</dbReference>
<accession>A0A517MP76</accession>
<sequence>MTFAGGDIGFAPAGALFFLSLKRPLEIGRILRRMLAAGLAGHWSFSILGVEAIR</sequence>
<evidence type="ECO:0000313" key="2">
    <source>
        <dbReference type="Proteomes" id="UP000320672"/>
    </source>
</evidence>
<dbReference type="KEGG" id="rml:FF011L_54860"/>
<proteinExistence type="predicted"/>
<keyword evidence="2" id="KW-1185">Reference proteome</keyword>
<protein>
    <submittedName>
        <fullName evidence="1">Uncharacterized protein</fullName>
    </submittedName>
</protein>
<gene>
    <name evidence="1" type="ORF">FF011L_54860</name>
</gene>
<name>A0A517MP76_9BACT</name>
<evidence type="ECO:0000313" key="1">
    <source>
        <dbReference type="EMBL" id="QDS96674.1"/>
    </source>
</evidence>
<reference evidence="1 2" key="1">
    <citation type="submission" date="2019-02" db="EMBL/GenBank/DDBJ databases">
        <title>Deep-cultivation of Planctomycetes and their phenomic and genomic characterization uncovers novel biology.</title>
        <authorList>
            <person name="Wiegand S."/>
            <person name="Jogler M."/>
            <person name="Boedeker C."/>
            <person name="Pinto D."/>
            <person name="Vollmers J."/>
            <person name="Rivas-Marin E."/>
            <person name="Kohn T."/>
            <person name="Peeters S.H."/>
            <person name="Heuer A."/>
            <person name="Rast P."/>
            <person name="Oberbeckmann S."/>
            <person name="Bunk B."/>
            <person name="Jeske O."/>
            <person name="Meyerdierks A."/>
            <person name="Storesund J.E."/>
            <person name="Kallscheuer N."/>
            <person name="Luecker S."/>
            <person name="Lage O.M."/>
            <person name="Pohl T."/>
            <person name="Merkel B.J."/>
            <person name="Hornburger P."/>
            <person name="Mueller R.-W."/>
            <person name="Bruemmer F."/>
            <person name="Labrenz M."/>
            <person name="Spormann A.M."/>
            <person name="Op den Camp H."/>
            <person name="Overmann J."/>
            <person name="Amann R."/>
            <person name="Jetten M.S.M."/>
            <person name="Mascher T."/>
            <person name="Medema M.H."/>
            <person name="Devos D.P."/>
            <person name="Kaster A.-K."/>
            <person name="Ovreas L."/>
            <person name="Rohde M."/>
            <person name="Galperin M.Y."/>
            <person name="Jogler C."/>
        </authorList>
    </citation>
    <scope>NUCLEOTIDE SEQUENCE [LARGE SCALE GENOMIC DNA]</scope>
    <source>
        <strain evidence="1 2">FF011L</strain>
    </source>
</reference>
<dbReference type="AlphaFoldDB" id="A0A517MP76"/>
<organism evidence="1 2">
    <name type="scientific">Roseimaritima multifibrata</name>
    <dbReference type="NCBI Taxonomy" id="1930274"/>
    <lineage>
        <taxon>Bacteria</taxon>
        <taxon>Pseudomonadati</taxon>
        <taxon>Planctomycetota</taxon>
        <taxon>Planctomycetia</taxon>
        <taxon>Pirellulales</taxon>
        <taxon>Pirellulaceae</taxon>
        <taxon>Roseimaritima</taxon>
    </lineage>
</organism>
<dbReference type="Proteomes" id="UP000320672">
    <property type="component" value="Chromosome"/>
</dbReference>